<dbReference type="PANTHER" id="PTHR43884">
    <property type="entry name" value="ACYL-COA DEHYDROGENASE"/>
    <property type="match status" value="1"/>
</dbReference>
<dbReference type="Pfam" id="PF02771">
    <property type="entry name" value="Acyl-CoA_dh_N"/>
    <property type="match status" value="1"/>
</dbReference>
<dbReference type="PANTHER" id="PTHR43884:SF12">
    <property type="entry name" value="ISOVALERYL-COA DEHYDROGENASE, MITOCHONDRIAL-RELATED"/>
    <property type="match status" value="1"/>
</dbReference>
<dbReference type="InterPro" id="IPR009100">
    <property type="entry name" value="AcylCoA_DH/oxidase_NM_dom_sf"/>
</dbReference>
<organism evidence="2">
    <name type="scientific">Tuwongella immobilis</name>
    <dbReference type="NCBI Taxonomy" id="692036"/>
    <lineage>
        <taxon>Bacteria</taxon>
        <taxon>Pseudomonadati</taxon>
        <taxon>Planctomycetota</taxon>
        <taxon>Planctomycetia</taxon>
        <taxon>Gemmatales</taxon>
        <taxon>Gemmataceae</taxon>
        <taxon>Tuwongella</taxon>
    </lineage>
</organism>
<dbReference type="InterPro" id="IPR046373">
    <property type="entry name" value="Acyl-CoA_Oxase/DH_mid-dom_sf"/>
</dbReference>
<dbReference type="Gene3D" id="1.10.540.10">
    <property type="entry name" value="Acyl-CoA dehydrogenase/oxidase, N-terminal domain"/>
    <property type="match status" value="1"/>
</dbReference>
<evidence type="ECO:0000313" key="3">
    <source>
        <dbReference type="Proteomes" id="UP000464378"/>
    </source>
</evidence>
<proteinExistence type="predicted"/>
<name>A0A6C2YMW6_9BACT</name>
<dbReference type="Proteomes" id="UP000464378">
    <property type="component" value="Chromosome"/>
</dbReference>
<dbReference type="Gene3D" id="2.40.110.10">
    <property type="entry name" value="Butyryl-CoA Dehydrogenase, subunit A, domain 2"/>
    <property type="match status" value="1"/>
</dbReference>
<evidence type="ECO:0000313" key="2">
    <source>
        <dbReference type="EMBL" id="VIP02717.1"/>
    </source>
</evidence>
<dbReference type="GO" id="GO:0003995">
    <property type="term" value="F:acyl-CoA dehydrogenase activity"/>
    <property type="evidence" value="ECO:0007669"/>
    <property type="project" value="TreeGrafter"/>
</dbReference>
<protein>
    <recommendedName>
        <fullName evidence="1">Acyl-CoA dehydrogenase/oxidase N-terminal domain-containing protein</fullName>
    </recommendedName>
</protein>
<dbReference type="SUPFAM" id="SSF56645">
    <property type="entry name" value="Acyl-CoA dehydrogenase NM domain-like"/>
    <property type="match status" value="1"/>
</dbReference>
<feature type="domain" description="Acyl-CoA dehydrogenase/oxidase N-terminal" evidence="1">
    <location>
        <begin position="26"/>
        <end position="116"/>
    </location>
</feature>
<dbReference type="AlphaFoldDB" id="A0A6C2YMW6"/>
<sequence>MEPILLMHPHHSMMESVELDSILAHESHRADTQTNWPKRSWERLTELGCMRWSIPTAYGGDDLSGEALMAGYEAIAASCLTTAFCFSQREAAVRRIRSLAPPAIREEWLPDLARGQRIVTVGLSQLSTSRQHRAPALLATALGNPDSPECYRLHGDVPWVTAADQSDAMVIGACLEDGQQVLFLVPTDLPGVTIDSPMELTALLGSRTASVHFDAVEIPRHLVLAGPAPQLLGPMTGGGLETSCLALGLVRASVGYLAGESRDRPHLNPIVERFETHLQSARRRLLGLVRNTLSSDAVLSLRASCTRLALRATQAVLTVAKGAGFVAPHPAARWARQALFFLVWSCPQPTATALLTELTPPVAVN</sequence>
<dbReference type="KEGG" id="tim:GMBLW1_12430"/>
<dbReference type="EMBL" id="LR586016">
    <property type="protein sequence ID" value="VIP02717.1"/>
    <property type="molecule type" value="Genomic_DNA"/>
</dbReference>
<dbReference type="GO" id="GO:0050660">
    <property type="term" value="F:flavin adenine dinucleotide binding"/>
    <property type="evidence" value="ECO:0007669"/>
    <property type="project" value="InterPro"/>
</dbReference>
<dbReference type="InterPro" id="IPR013786">
    <property type="entry name" value="AcylCoA_DH/ox_N"/>
</dbReference>
<evidence type="ECO:0000259" key="1">
    <source>
        <dbReference type="Pfam" id="PF02771"/>
    </source>
</evidence>
<accession>A0A6C2YMW6</accession>
<dbReference type="EMBL" id="LR593887">
    <property type="protein sequence ID" value="VTS02242.1"/>
    <property type="molecule type" value="Genomic_DNA"/>
</dbReference>
<dbReference type="InParanoid" id="A0A6C2YMW6"/>
<keyword evidence="3" id="KW-1185">Reference proteome</keyword>
<reference evidence="2" key="1">
    <citation type="submission" date="2019-04" db="EMBL/GenBank/DDBJ databases">
        <authorList>
            <consortium name="Science for Life Laboratories"/>
        </authorList>
    </citation>
    <scope>NUCLEOTIDE SEQUENCE</scope>
    <source>
        <strain evidence="2">MBLW1</strain>
    </source>
</reference>
<dbReference type="InterPro" id="IPR037069">
    <property type="entry name" value="AcylCoA_DH/ox_N_sf"/>
</dbReference>
<gene>
    <name evidence="2" type="ORF">GMBLW1_12430</name>
</gene>